<accession>A0A816Q3K8</accession>
<keyword evidence="1" id="KW-0611">Plant defense</keyword>
<reference evidence="2" key="1">
    <citation type="submission" date="2021-01" db="EMBL/GenBank/DDBJ databases">
        <authorList>
            <consortium name="Genoscope - CEA"/>
            <person name="William W."/>
        </authorList>
    </citation>
    <scope>NUCLEOTIDE SEQUENCE</scope>
</reference>
<name>A0A816Q3K8_BRANA</name>
<dbReference type="EMBL" id="HG994370">
    <property type="protein sequence ID" value="CAF2054850.1"/>
    <property type="molecule type" value="Genomic_DNA"/>
</dbReference>
<dbReference type="Proteomes" id="UP001295469">
    <property type="component" value="Chromosome C06"/>
</dbReference>
<protein>
    <submittedName>
        <fullName evidence="2">(rape) hypothetical protein</fullName>
    </submittedName>
</protein>
<dbReference type="InterPro" id="IPR032675">
    <property type="entry name" value="LRR_dom_sf"/>
</dbReference>
<gene>
    <name evidence="2" type="ORF">DARMORV10_C06P05040.1</name>
</gene>
<dbReference type="InterPro" id="IPR050905">
    <property type="entry name" value="Plant_NBS-LRR"/>
</dbReference>
<sequence length="231" mass="26416">MPSLVVLNLSRNEYLSELPEEIYSLISLQYLNLSRTVNVKDALMLESIQGMERLARCVQRLWILDMSAEVLTLNTVALCCLRELHIMYSKISEIKIDWKSKEKEDLLCNSSPYFRHLSSIAIYDLEGPKELTWLLFAPNLKHLHVTSSGRIEEIINKEKGMSISNVHPDLTVPFAKLESLRLRGLNELKRICSSPPALPSLKNIVVEYCRKLPKAATESFQDTIKNNEDAE</sequence>
<organism evidence="2">
    <name type="scientific">Brassica napus</name>
    <name type="common">Rape</name>
    <dbReference type="NCBI Taxonomy" id="3708"/>
    <lineage>
        <taxon>Eukaryota</taxon>
        <taxon>Viridiplantae</taxon>
        <taxon>Streptophyta</taxon>
        <taxon>Embryophyta</taxon>
        <taxon>Tracheophyta</taxon>
        <taxon>Spermatophyta</taxon>
        <taxon>Magnoliopsida</taxon>
        <taxon>eudicotyledons</taxon>
        <taxon>Gunneridae</taxon>
        <taxon>Pentapetalae</taxon>
        <taxon>rosids</taxon>
        <taxon>malvids</taxon>
        <taxon>Brassicales</taxon>
        <taxon>Brassicaceae</taxon>
        <taxon>Brassiceae</taxon>
        <taxon>Brassica</taxon>
    </lineage>
</organism>
<dbReference type="AlphaFoldDB" id="A0A816Q3K8"/>
<dbReference type="SUPFAM" id="SSF52058">
    <property type="entry name" value="L domain-like"/>
    <property type="match status" value="1"/>
</dbReference>
<dbReference type="PANTHER" id="PTHR33463:SF204">
    <property type="entry name" value="NB-ARC DOMAIN-CONTAINING PROTEIN"/>
    <property type="match status" value="1"/>
</dbReference>
<dbReference type="PANTHER" id="PTHR33463">
    <property type="entry name" value="NB-ARC DOMAIN-CONTAINING PROTEIN-RELATED"/>
    <property type="match status" value="1"/>
</dbReference>
<proteinExistence type="predicted"/>
<dbReference type="Gene3D" id="3.80.10.10">
    <property type="entry name" value="Ribonuclease Inhibitor"/>
    <property type="match status" value="1"/>
</dbReference>
<evidence type="ECO:0000313" key="2">
    <source>
        <dbReference type="EMBL" id="CAF2054850.1"/>
    </source>
</evidence>
<evidence type="ECO:0000256" key="1">
    <source>
        <dbReference type="ARBA" id="ARBA00022821"/>
    </source>
</evidence>